<sequence>MTEILAMLLIALIGAGLILSGIYLLVGTAWTLIAAGMACIAFAAIIRRGAYRA</sequence>
<dbReference type="EMBL" id="FUYP01000001">
    <property type="protein sequence ID" value="SKB27117.1"/>
    <property type="molecule type" value="Genomic_DNA"/>
</dbReference>
<evidence type="ECO:0000313" key="2">
    <source>
        <dbReference type="EMBL" id="SKB27117.1"/>
    </source>
</evidence>
<organism evidence="2 3">
    <name type="scientific">Sphingopyxis flava</name>
    <dbReference type="NCBI Taxonomy" id="1507287"/>
    <lineage>
        <taxon>Bacteria</taxon>
        <taxon>Pseudomonadati</taxon>
        <taxon>Pseudomonadota</taxon>
        <taxon>Alphaproteobacteria</taxon>
        <taxon>Sphingomonadales</taxon>
        <taxon>Sphingomonadaceae</taxon>
        <taxon>Sphingopyxis</taxon>
    </lineage>
</organism>
<keyword evidence="1" id="KW-0812">Transmembrane</keyword>
<evidence type="ECO:0000256" key="1">
    <source>
        <dbReference type="SAM" id="Phobius"/>
    </source>
</evidence>
<accession>A0A1T4ZX23</accession>
<dbReference type="Proteomes" id="UP000190044">
    <property type="component" value="Unassembled WGS sequence"/>
</dbReference>
<protein>
    <submittedName>
        <fullName evidence="2">Uncharacterized protein</fullName>
    </submittedName>
</protein>
<reference evidence="3" key="1">
    <citation type="submission" date="2017-02" db="EMBL/GenBank/DDBJ databases">
        <authorList>
            <person name="Varghese N."/>
            <person name="Submissions S."/>
        </authorList>
    </citation>
    <scope>NUCLEOTIDE SEQUENCE [LARGE SCALE GENOMIC DNA]</scope>
    <source>
        <strain evidence="3">R11H</strain>
    </source>
</reference>
<evidence type="ECO:0000313" key="3">
    <source>
        <dbReference type="Proteomes" id="UP000190044"/>
    </source>
</evidence>
<keyword evidence="3" id="KW-1185">Reference proteome</keyword>
<keyword evidence="1" id="KW-0472">Membrane</keyword>
<dbReference type="AlphaFoldDB" id="A0A1T4ZX23"/>
<gene>
    <name evidence="2" type="ORF">SAMN06295937_1001273</name>
</gene>
<feature type="transmembrane region" description="Helical" evidence="1">
    <location>
        <begin position="7"/>
        <end position="26"/>
    </location>
</feature>
<dbReference type="RefSeq" id="WP_176141475.1">
    <property type="nucleotide sequence ID" value="NZ_FUYP01000001.1"/>
</dbReference>
<keyword evidence="1" id="KW-1133">Transmembrane helix</keyword>
<proteinExistence type="predicted"/>
<feature type="transmembrane region" description="Helical" evidence="1">
    <location>
        <begin position="32"/>
        <end position="50"/>
    </location>
</feature>
<name>A0A1T4ZX23_9SPHN</name>